<comment type="similarity">
    <text evidence="2">Belongs to the X(+)/potassium ATPases subunit beta family.</text>
</comment>
<dbReference type="EMBL" id="JAACXV010000016">
    <property type="protein sequence ID" value="KAF7287073.1"/>
    <property type="molecule type" value="Genomic_DNA"/>
</dbReference>
<dbReference type="OrthoDB" id="5912413at2759"/>
<keyword evidence="5" id="KW-0633">Potassium transport</keyword>
<proteinExistence type="inferred from homology"/>
<evidence type="ECO:0000256" key="2">
    <source>
        <dbReference type="ARBA" id="ARBA00005876"/>
    </source>
</evidence>
<keyword evidence="6" id="KW-0740">Sodium/potassium transport</keyword>
<evidence type="ECO:0000256" key="3">
    <source>
        <dbReference type="ARBA" id="ARBA00022448"/>
    </source>
</evidence>
<dbReference type="GO" id="GO:1990573">
    <property type="term" value="P:potassium ion import across plasma membrane"/>
    <property type="evidence" value="ECO:0007669"/>
    <property type="project" value="TreeGrafter"/>
</dbReference>
<dbReference type="AlphaFoldDB" id="A0A834IXI7"/>
<feature type="transmembrane region" description="Helical" evidence="18">
    <location>
        <begin position="165"/>
        <end position="186"/>
    </location>
</feature>
<keyword evidence="20" id="KW-1185">Reference proteome</keyword>
<keyword evidence="13 18" id="KW-0472">Membrane</keyword>
<evidence type="ECO:0008006" key="21">
    <source>
        <dbReference type="Google" id="ProtNLM"/>
    </source>
</evidence>
<evidence type="ECO:0000256" key="12">
    <source>
        <dbReference type="ARBA" id="ARBA00023065"/>
    </source>
</evidence>
<dbReference type="GO" id="GO:0005890">
    <property type="term" value="C:sodium:potassium-exchanging ATPase complex"/>
    <property type="evidence" value="ECO:0007669"/>
    <property type="project" value="InterPro"/>
</dbReference>
<dbReference type="FunFam" id="2.60.40.1660:FF:000004">
    <property type="entry name" value="sodium/potassium-transporting ATPase subunit beta-2"/>
    <property type="match status" value="1"/>
</dbReference>
<evidence type="ECO:0000256" key="9">
    <source>
        <dbReference type="ARBA" id="ARBA00022968"/>
    </source>
</evidence>
<dbReference type="GO" id="GO:0030007">
    <property type="term" value="P:intracellular potassium ion homeostasis"/>
    <property type="evidence" value="ECO:0007669"/>
    <property type="project" value="TreeGrafter"/>
</dbReference>
<dbReference type="GO" id="GO:0001671">
    <property type="term" value="F:ATPase activator activity"/>
    <property type="evidence" value="ECO:0007669"/>
    <property type="project" value="UniProtKB-ARBA"/>
</dbReference>
<keyword evidence="12" id="KW-0406">Ion transport</keyword>
<evidence type="ECO:0000256" key="14">
    <source>
        <dbReference type="ARBA" id="ARBA00023157"/>
    </source>
</evidence>
<dbReference type="PANTHER" id="PTHR11523">
    <property type="entry name" value="SODIUM/POTASSIUM-DEPENDENT ATPASE BETA SUBUNIT"/>
    <property type="match status" value="1"/>
</dbReference>
<evidence type="ECO:0000256" key="1">
    <source>
        <dbReference type="ARBA" id="ARBA00004401"/>
    </source>
</evidence>
<dbReference type="InterPro" id="IPR000402">
    <property type="entry name" value="Na/K_ATPase_sub_beta"/>
</dbReference>
<keyword evidence="3" id="KW-0813">Transport</keyword>
<evidence type="ECO:0000256" key="17">
    <source>
        <dbReference type="ARBA" id="ARBA00025540"/>
    </source>
</evidence>
<dbReference type="InterPro" id="IPR038702">
    <property type="entry name" value="Na/K_ATPase_sub_beta_sf"/>
</dbReference>
<keyword evidence="9" id="KW-0735">Signal-anchor</keyword>
<evidence type="ECO:0000256" key="4">
    <source>
        <dbReference type="ARBA" id="ARBA00022475"/>
    </source>
</evidence>
<evidence type="ECO:0000256" key="11">
    <source>
        <dbReference type="ARBA" id="ARBA00023053"/>
    </source>
</evidence>
<keyword evidence="4" id="KW-1003">Cell membrane</keyword>
<keyword evidence="8" id="KW-0630">Potassium</keyword>
<evidence type="ECO:0000256" key="5">
    <source>
        <dbReference type="ARBA" id="ARBA00022538"/>
    </source>
</evidence>
<dbReference type="GO" id="GO:0036376">
    <property type="term" value="P:sodium ion export across plasma membrane"/>
    <property type="evidence" value="ECO:0007669"/>
    <property type="project" value="TreeGrafter"/>
</dbReference>
<accession>A0A834IXI7</accession>
<evidence type="ECO:0000313" key="20">
    <source>
        <dbReference type="Proteomes" id="UP000625711"/>
    </source>
</evidence>
<evidence type="ECO:0000256" key="13">
    <source>
        <dbReference type="ARBA" id="ARBA00023136"/>
    </source>
</evidence>
<keyword evidence="14" id="KW-1015">Disulfide bond</keyword>
<dbReference type="Pfam" id="PF00287">
    <property type="entry name" value="Na_K-ATPase"/>
    <property type="match status" value="1"/>
</dbReference>
<comment type="caution">
    <text evidence="19">The sequence shown here is derived from an EMBL/GenBank/DDBJ whole genome shotgun (WGS) entry which is preliminary data.</text>
</comment>
<keyword evidence="16" id="KW-0739">Sodium transport</keyword>
<dbReference type="Gene3D" id="1.20.5.170">
    <property type="match status" value="1"/>
</dbReference>
<keyword evidence="15" id="KW-0325">Glycoprotein</keyword>
<evidence type="ECO:0000256" key="7">
    <source>
        <dbReference type="ARBA" id="ARBA00022692"/>
    </source>
</evidence>
<comment type="subcellular location">
    <subcellularLocation>
        <location evidence="1">Cell membrane</location>
        <topology evidence="1">Single-pass type II membrane protein</topology>
    </subcellularLocation>
</comment>
<keyword evidence="7 18" id="KW-0812">Transmembrane</keyword>
<sequence>MTEVLRLNIESLFPMEQTIDHTFNILQYYKKKEMSKISKPKQPPSRAMSKQDELLAEQTKYFVNYGKKLTRMEALKQFIWNAEKRAFMGRTGSSWSGHAAANRARSSPNGQCVTPVPFQRTERTKTVMAVQQRYSKRDYYKSKIYDPRTKHVLGRPPSSWAKIGLFYLIFYGMLAALVAICMWVFFQTLNPRIPKWQLDRSIIGTNPGLGFRPMPNNTESALIWFQGSNRTNYKPWVDNLLEFLDNYYFPSKIAKGSGQIKTCSHSDFPNDDEVCEVDVREWGRCNKDEFFDYHRSSPCIFLKLNRIYGWTPEYYMHDDELPDDMPKQLKDHIKSINSTRDRRNIWVSCEGEMPADKEYIGSITYYPQNFQGFPGYYFPYLNREGYLSPLVAVRFERPVPGIVINVECRVWAKNIKYSRTERTGSVHFELLID</sequence>
<keyword evidence="11" id="KW-0915">Sodium</keyword>
<evidence type="ECO:0000256" key="10">
    <source>
        <dbReference type="ARBA" id="ARBA00022989"/>
    </source>
</evidence>
<gene>
    <name evidence="19" type="ORF">GWI33_002455</name>
</gene>
<evidence type="ECO:0000256" key="15">
    <source>
        <dbReference type="ARBA" id="ARBA00023180"/>
    </source>
</evidence>
<evidence type="ECO:0000256" key="8">
    <source>
        <dbReference type="ARBA" id="ARBA00022958"/>
    </source>
</evidence>
<dbReference type="Proteomes" id="UP000625711">
    <property type="component" value="Unassembled WGS sequence"/>
</dbReference>
<dbReference type="GO" id="GO:0006883">
    <property type="term" value="P:intracellular sodium ion homeostasis"/>
    <property type="evidence" value="ECO:0007669"/>
    <property type="project" value="TreeGrafter"/>
</dbReference>
<evidence type="ECO:0000256" key="6">
    <source>
        <dbReference type="ARBA" id="ARBA00022607"/>
    </source>
</evidence>
<evidence type="ECO:0000256" key="18">
    <source>
        <dbReference type="SAM" id="Phobius"/>
    </source>
</evidence>
<reference evidence="19" key="1">
    <citation type="submission" date="2020-08" db="EMBL/GenBank/DDBJ databases">
        <title>Genome sequencing and assembly of the red palm weevil Rhynchophorus ferrugineus.</title>
        <authorList>
            <person name="Dias G.B."/>
            <person name="Bergman C.M."/>
            <person name="Manee M."/>
        </authorList>
    </citation>
    <scope>NUCLEOTIDE SEQUENCE</scope>
    <source>
        <strain evidence="19">AA-2017</strain>
        <tissue evidence="19">Whole larva</tissue>
    </source>
</reference>
<dbReference type="Gene3D" id="2.60.40.1660">
    <property type="entry name" value="Na, k-atpase alpha subunit"/>
    <property type="match status" value="1"/>
</dbReference>
<dbReference type="PANTHER" id="PTHR11523:SF46">
    <property type="entry name" value="SODIUM_POTASSIUM-TRANSPORTING ATPASE SUBUNIT BETA-2"/>
    <property type="match status" value="1"/>
</dbReference>
<keyword evidence="10 18" id="KW-1133">Transmembrane helix</keyword>
<name>A0A834IXI7_RHYFE</name>
<protein>
    <recommendedName>
        <fullName evidence="21">Sodium/potassium-transporting ATPase subunit beta-2</fullName>
    </recommendedName>
</protein>
<comment type="function">
    <text evidence="17">This is the non-catalytic component of the active enzyme, which catalyzes the hydrolysis of ATP coupled with the exchange of Na(+) and K(+) ions across the plasma membrane. The beta subunit regulates, through assembly of alpha/beta heterodimers, the number of sodium pumps transported to the plasma membrane.</text>
</comment>
<evidence type="ECO:0000313" key="19">
    <source>
        <dbReference type="EMBL" id="KAF7287073.1"/>
    </source>
</evidence>
<organism evidence="19 20">
    <name type="scientific">Rhynchophorus ferrugineus</name>
    <name type="common">Red palm weevil</name>
    <name type="synonym">Curculio ferrugineus</name>
    <dbReference type="NCBI Taxonomy" id="354439"/>
    <lineage>
        <taxon>Eukaryota</taxon>
        <taxon>Metazoa</taxon>
        <taxon>Ecdysozoa</taxon>
        <taxon>Arthropoda</taxon>
        <taxon>Hexapoda</taxon>
        <taxon>Insecta</taxon>
        <taxon>Pterygota</taxon>
        <taxon>Neoptera</taxon>
        <taxon>Endopterygota</taxon>
        <taxon>Coleoptera</taxon>
        <taxon>Polyphaga</taxon>
        <taxon>Cucujiformia</taxon>
        <taxon>Curculionidae</taxon>
        <taxon>Dryophthorinae</taxon>
        <taxon>Rhynchophorus</taxon>
    </lineage>
</organism>
<evidence type="ECO:0000256" key="16">
    <source>
        <dbReference type="ARBA" id="ARBA00023201"/>
    </source>
</evidence>